<dbReference type="SUPFAM" id="SSF50729">
    <property type="entry name" value="PH domain-like"/>
    <property type="match status" value="1"/>
</dbReference>
<organism evidence="2 3">
    <name type="scientific">Sinobaca qinghaiensis</name>
    <dbReference type="NCBI Taxonomy" id="342944"/>
    <lineage>
        <taxon>Bacteria</taxon>
        <taxon>Bacillati</taxon>
        <taxon>Bacillota</taxon>
        <taxon>Bacilli</taxon>
        <taxon>Bacillales</taxon>
        <taxon>Sporolactobacillaceae</taxon>
        <taxon>Sinobaca</taxon>
    </lineage>
</organism>
<accession>A0A419V472</accession>
<dbReference type="Proteomes" id="UP000285120">
    <property type="component" value="Unassembled WGS sequence"/>
</dbReference>
<dbReference type="OrthoDB" id="9803613at2"/>
<name>A0A419V472_9BACL</name>
<comment type="caution">
    <text evidence="2">The sequence shown here is derived from an EMBL/GenBank/DDBJ whole genome shotgun (WGS) entry which is preliminary data.</text>
</comment>
<gene>
    <name evidence="2" type="ORF">ATL39_1599</name>
</gene>
<dbReference type="CDD" id="cd13225">
    <property type="entry name" value="PH-like_bacteria"/>
    <property type="match status" value="1"/>
</dbReference>
<dbReference type="InterPro" id="IPR037063">
    <property type="entry name" value="PHb_sf"/>
</dbReference>
<evidence type="ECO:0000313" key="3">
    <source>
        <dbReference type="Proteomes" id="UP000285120"/>
    </source>
</evidence>
<keyword evidence="3" id="KW-1185">Reference proteome</keyword>
<dbReference type="AlphaFoldDB" id="A0A419V472"/>
<protein>
    <submittedName>
        <fullName evidence="2">PH (Pleckstrin Homology) domain-containing protein</fullName>
    </submittedName>
</protein>
<proteinExistence type="predicted"/>
<dbReference type="PANTHER" id="PTHR35796">
    <property type="entry name" value="HYPOTHETICAL CYTOSOLIC PROTEIN"/>
    <property type="match status" value="1"/>
</dbReference>
<dbReference type="EMBL" id="RAPK01000008">
    <property type="protein sequence ID" value="RKD73307.1"/>
    <property type="molecule type" value="Genomic_DNA"/>
</dbReference>
<dbReference type="Gene3D" id="2.30.29.50">
    <property type="entry name" value="Bacterial Pleckstrin homology domain"/>
    <property type="match status" value="1"/>
</dbReference>
<dbReference type="InterPro" id="IPR012544">
    <property type="entry name" value="PHb"/>
</dbReference>
<dbReference type="Pfam" id="PF08000">
    <property type="entry name" value="bPH_1"/>
    <property type="match status" value="1"/>
</dbReference>
<feature type="domain" description="Bacterial Pleckstrin homology" evidence="1">
    <location>
        <begin position="2"/>
        <end position="123"/>
    </location>
</feature>
<dbReference type="PANTHER" id="PTHR35796:SF3">
    <property type="entry name" value="BHLH DOMAIN-CONTAINING PROTEIN"/>
    <property type="match status" value="1"/>
</dbReference>
<dbReference type="RefSeq" id="WP_120192786.1">
    <property type="nucleotide sequence ID" value="NZ_RAPK01000008.1"/>
</dbReference>
<sequence length="124" mass="14557">MGLFDSLMGNASETDVLKVERELSDWLIKGEQVEYAFKLYRDMIIFTNRRLILLDKQGMTGKKTEYHTIPYKSVSHYSVETAGTFEFDSELKIWIKGRAEPIEKSFRKDDNIFKVQLVLSYYVL</sequence>
<evidence type="ECO:0000313" key="2">
    <source>
        <dbReference type="EMBL" id="RKD73307.1"/>
    </source>
</evidence>
<evidence type="ECO:0000259" key="1">
    <source>
        <dbReference type="Pfam" id="PF08000"/>
    </source>
</evidence>
<reference evidence="2 3" key="1">
    <citation type="submission" date="2018-09" db="EMBL/GenBank/DDBJ databases">
        <title>Genomic Encyclopedia of Archaeal and Bacterial Type Strains, Phase II (KMG-II): from individual species to whole genera.</title>
        <authorList>
            <person name="Goeker M."/>
        </authorList>
    </citation>
    <scope>NUCLEOTIDE SEQUENCE [LARGE SCALE GENOMIC DNA]</scope>
    <source>
        <strain evidence="2 3">DSM 17008</strain>
    </source>
</reference>